<feature type="domain" description="DUF1843" evidence="1">
    <location>
        <begin position="6"/>
        <end position="47"/>
    </location>
</feature>
<dbReference type="AlphaFoldDB" id="A0A9W4TE12"/>
<dbReference type="Proteomes" id="UP001152749">
    <property type="component" value="Chromosome"/>
</dbReference>
<organism evidence="3 5">
    <name type="scientific">Flavobacterium collinsii</name>
    <dbReference type="NCBI Taxonomy" id="1114861"/>
    <lineage>
        <taxon>Bacteria</taxon>
        <taxon>Pseudomonadati</taxon>
        <taxon>Bacteroidota</taxon>
        <taxon>Flavobacteriia</taxon>
        <taxon>Flavobacteriales</taxon>
        <taxon>Flavobacteriaceae</taxon>
        <taxon>Flavobacterium</taxon>
    </lineage>
</organism>
<evidence type="ECO:0000313" key="5">
    <source>
        <dbReference type="Proteomes" id="UP001152749"/>
    </source>
</evidence>
<dbReference type="Pfam" id="PF08898">
    <property type="entry name" value="DUF1843"/>
    <property type="match status" value="1"/>
</dbReference>
<reference evidence="3" key="2">
    <citation type="submission" date="2022-09" db="EMBL/GenBank/DDBJ databases">
        <authorList>
            <person name="Duchaud E."/>
        </authorList>
    </citation>
    <scope>NUCLEOTIDE SEQUENCE</scope>
    <source>
        <strain evidence="3">TRV642</strain>
    </source>
</reference>
<sequence length="58" mass="6284">MGVIMPYGVAIREALVSNDLAKMEAIAKQAKQTIKDQGDLTVALLDLLDAIDSLKKKK</sequence>
<dbReference type="RefSeq" id="WP_173967198.1">
    <property type="nucleotide sequence ID" value="NZ_CADCST010000102.1"/>
</dbReference>
<evidence type="ECO:0000313" key="2">
    <source>
        <dbReference type="EMBL" id="CAA9200511.1"/>
    </source>
</evidence>
<proteinExistence type="predicted"/>
<gene>
    <name evidence="2" type="ORF">FLACOL7796_03295</name>
    <name evidence="3" type="ORF">TRV642_0441</name>
</gene>
<protein>
    <recommendedName>
        <fullName evidence="1">DUF1843 domain-containing protein</fullName>
    </recommendedName>
</protein>
<reference evidence="2 4" key="1">
    <citation type="submission" date="2020-02" db="EMBL/GenBank/DDBJ databases">
        <authorList>
            <person name="Criscuolo A."/>
        </authorList>
    </citation>
    <scope>NUCLEOTIDE SEQUENCE [LARGE SCALE GENOMIC DNA]</scope>
    <source>
        <strain evidence="2">CECT7796</strain>
    </source>
</reference>
<name>A0A9W4TE12_9FLAO</name>
<dbReference type="KEGG" id="fcs:TRV642_0441"/>
<keyword evidence="4" id="KW-1185">Reference proteome</keyword>
<dbReference type="EMBL" id="OX336425">
    <property type="protein sequence ID" value="CAI2765513.1"/>
    <property type="molecule type" value="Genomic_DNA"/>
</dbReference>
<accession>A0A9W4TE12</accession>
<evidence type="ECO:0000259" key="1">
    <source>
        <dbReference type="Pfam" id="PF08898"/>
    </source>
</evidence>
<dbReference type="Proteomes" id="UP000474567">
    <property type="component" value="Unassembled WGS sequence"/>
</dbReference>
<dbReference type="InterPro" id="IPR014994">
    <property type="entry name" value="DUF1843"/>
</dbReference>
<evidence type="ECO:0000313" key="3">
    <source>
        <dbReference type="EMBL" id="CAI2765513.1"/>
    </source>
</evidence>
<dbReference type="EMBL" id="CADCST010000102">
    <property type="protein sequence ID" value="CAA9200511.1"/>
    <property type="molecule type" value="Genomic_DNA"/>
</dbReference>
<evidence type="ECO:0000313" key="4">
    <source>
        <dbReference type="Proteomes" id="UP000474567"/>
    </source>
</evidence>